<evidence type="ECO:0000256" key="1">
    <source>
        <dbReference type="SAM" id="MobiDB-lite"/>
    </source>
</evidence>
<accession>A0AA84Z9V0</accession>
<sequence>MFKVAKIIYWITRLGYRPPCTIIFLYPGLEPAVTLEKLQVELTDLTTLLFYIKEKKPYQDYNMLQPDELDAIEKLNELCEKEEKLDKQPFKKNHKNHHHEHHHNNNNLSSVFRCSDTRTLKAIKNVSKDEFNTTTNTTDTTPTNTTTTNTTTNNNHNNSNINDNHLIPTGLPRIQTKITVKILKYDCCITVILDPTTKLNTIKAMYDLNEQLIIIGYQRLITLKTLDHLPMKFNAIIEQNNNLNYDLTTYVEHRYKVNLNMYYLNSARVKQKNNIVYIIIPRKI</sequence>
<dbReference type="AlphaFoldDB" id="A0AA84Z9V0"/>
<name>A0AA84Z9V0_9TREM</name>
<evidence type="ECO:0000313" key="3">
    <source>
        <dbReference type="WBParaSite" id="SMRG1_20340.5"/>
    </source>
</evidence>
<protein>
    <submittedName>
        <fullName evidence="3">PRE_C2HC domain-containing protein</fullName>
    </submittedName>
</protein>
<organism evidence="2 3">
    <name type="scientific">Schistosoma margrebowiei</name>
    <dbReference type="NCBI Taxonomy" id="48269"/>
    <lineage>
        <taxon>Eukaryota</taxon>
        <taxon>Metazoa</taxon>
        <taxon>Spiralia</taxon>
        <taxon>Lophotrochozoa</taxon>
        <taxon>Platyhelminthes</taxon>
        <taxon>Trematoda</taxon>
        <taxon>Digenea</taxon>
        <taxon>Strigeidida</taxon>
        <taxon>Schistosomatoidea</taxon>
        <taxon>Schistosomatidae</taxon>
        <taxon>Schistosoma</taxon>
    </lineage>
</organism>
<proteinExistence type="predicted"/>
<dbReference type="WBParaSite" id="SMRG1_20340.5">
    <property type="protein sequence ID" value="SMRG1_20340.5"/>
    <property type="gene ID" value="SMRG1_20340"/>
</dbReference>
<dbReference type="Proteomes" id="UP000050790">
    <property type="component" value="Unassembled WGS sequence"/>
</dbReference>
<reference evidence="3" key="1">
    <citation type="submission" date="2023-11" db="UniProtKB">
        <authorList>
            <consortium name="WormBaseParasite"/>
        </authorList>
    </citation>
    <scope>IDENTIFICATION</scope>
</reference>
<evidence type="ECO:0000313" key="2">
    <source>
        <dbReference type="Proteomes" id="UP000050790"/>
    </source>
</evidence>
<feature type="region of interest" description="Disordered" evidence="1">
    <location>
        <begin position="133"/>
        <end position="164"/>
    </location>
</feature>